<dbReference type="Gene3D" id="3.40.50.920">
    <property type="match status" value="1"/>
</dbReference>
<dbReference type="EC" id="2.2.1.1" evidence="5 11"/>
<dbReference type="CDD" id="cd02012">
    <property type="entry name" value="TPP_TK"/>
    <property type="match status" value="1"/>
</dbReference>
<feature type="binding site" evidence="14">
    <location>
        <position position="188"/>
    </location>
    <ligand>
        <name>thiamine diphosphate</name>
        <dbReference type="ChEBI" id="CHEBI:58937"/>
    </ligand>
</feature>
<keyword evidence="9 14" id="KW-0786">Thiamine pyrophosphate</keyword>
<dbReference type="FunFam" id="3.40.50.920:FF:000003">
    <property type="entry name" value="Transketolase"/>
    <property type="match status" value="1"/>
</dbReference>
<feature type="binding site" evidence="15">
    <location>
        <position position="217"/>
    </location>
    <ligand>
        <name>Mg(2+)</name>
        <dbReference type="ChEBI" id="CHEBI:18420"/>
    </ligand>
</feature>
<dbReference type="SMART" id="SM00861">
    <property type="entry name" value="Transket_pyr"/>
    <property type="match status" value="1"/>
</dbReference>
<evidence type="ECO:0000256" key="16">
    <source>
        <dbReference type="PIRSR" id="PIRSR605478-5"/>
    </source>
</evidence>
<dbReference type="CDD" id="cd07033">
    <property type="entry name" value="TPP_PYR_DXS_TK_like"/>
    <property type="match status" value="1"/>
</dbReference>
<feature type="binding site" evidence="15">
    <location>
        <position position="219"/>
    </location>
    <ligand>
        <name>Mg(2+)</name>
        <dbReference type="ChEBI" id="CHEBI:18420"/>
    </ligand>
</feature>
<evidence type="ECO:0000256" key="2">
    <source>
        <dbReference type="ARBA" id="ARBA00001941"/>
    </source>
</evidence>
<dbReference type="SUPFAM" id="SSF52518">
    <property type="entry name" value="Thiamin diphosphate-binding fold (THDP-binding)"/>
    <property type="match status" value="2"/>
</dbReference>
<evidence type="ECO:0000313" key="18">
    <source>
        <dbReference type="EMBL" id="PYE75053.1"/>
    </source>
</evidence>
<feature type="binding site" evidence="13">
    <location>
        <position position="58"/>
    </location>
    <ligand>
        <name>substrate</name>
    </ligand>
</feature>
<feature type="binding site" evidence="14">
    <location>
        <position position="293"/>
    </location>
    <ligand>
        <name>thiamine diphosphate</name>
        <dbReference type="ChEBI" id="CHEBI:58937"/>
    </ligand>
</feature>
<dbReference type="Pfam" id="PF02779">
    <property type="entry name" value="Transket_pyr"/>
    <property type="match status" value="1"/>
</dbReference>
<evidence type="ECO:0000256" key="12">
    <source>
        <dbReference type="PIRSR" id="PIRSR605478-1"/>
    </source>
</evidence>
<dbReference type="FunFam" id="3.40.50.970:FF:000004">
    <property type="entry name" value="Transketolase"/>
    <property type="match status" value="1"/>
</dbReference>
<comment type="caution">
    <text evidence="18">The sequence shown here is derived from an EMBL/GenBank/DDBJ whole genome shotgun (WGS) entry which is preliminary data.</text>
</comment>
<feature type="binding site" evidence="14">
    <location>
        <begin position="146"/>
        <end position="148"/>
    </location>
    <ligand>
        <name>thiamine diphosphate</name>
        <dbReference type="ChEBI" id="CHEBI:58937"/>
    </ligand>
</feature>
<evidence type="ECO:0000256" key="9">
    <source>
        <dbReference type="ARBA" id="ARBA00023052"/>
    </source>
</evidence>
<dbReference type="GO" id="GO:0046872">
    <property type="term" value="F:metal ion binding"/>
    <property type="evidence" value="ECO:0007669"/>
    <property type="project" value="UniProtKB-KW"/>
</dbReference>
<evidence type="ECO:0000256" key="5">
    <source>
        <dbReference type="ARBA" id="ARBA00013152"/>
    </source>
</evidence>
<accession>A0A318SJV9</accession>
<evidence type="ECO:0000256" key="15">
    <source>
        <dbReference type="PIRSR" id="PIRSR605478-4"/>
    </source>
</evidence>
<dbReference type="SUPFAM" id="SSF52922">
    <property type="entry name" value="TK C-terminal domain-like"/>
    <property type="match status" value="1"/>
</dbReference>
<evidence type="ECO:0000256" key="13">
    <source>
        <dbReference type="PIRSR" id="PIRSR605478-2"/>
    </source>
</evidence>
<evidence type="ECO:0000256" key="4">
    <source>
        <dbReference type="ARBA" id="ARBA00011738"/>
    </source>
</evidence>
<comment type="similarity">
    <text evidence="3">Belongs to the transketolase family.</text>
</comment>
<comment type="catalytic activity">
    <reaction evidence="10">
        <text>D-sedoheptulose 7-phosphate + D-glyceraldehyde 3-phosphate = aldehydo-D-ribose 5-phosphate + D-xylulose 5-phosphate</text>
        <dbReference type="Rhea" id="RHEA:10508"/>
        <dbReference type="ChEBI" id="CHEBI:57483"/>
        <dbReference type="ChEBI" id="CHEBI:57737"/>
        <dbReference type="ChEBI" id="CHEBI:58273"/>
        <dbReference type="ChEBI" id="CHEBI:59776"/>
        <dbReference type="EC" id="2.2.1.1"/>
    </reaction>
</comment>
<keyword evidence="7 15" id="KW-0479">Metal-binding</keyword>
<dbReference type="Proteomes" id="UP000247540">
    <property type="component" value="Unassembled WGS sequence"/>
</dbReference>
<feature type="binding site" evidence="13">
    <location>
        <position position="417"/>
    </location>
    <ligand>
        <name>substrate</name>
    </ligand>
</feature>
<dbReference type="PROSITE" id="PS00801">
    <property type="entry name" value="TRANSKETOLASE_1"/>
    <property type="match status" value="1"/>
</dbReference>
<comment type="cofactor">
    <cofactor evidence="15">
        <name>Mg(2+)</name>
        <dbReference type="ChEBI" id="CHEBI:18420"/>
    </cofactor>
    <text evidence="15">Binds 1 Mg(2+) ion per subunit. Can also utilize other divalent metal cations, such as Ca(2+), Mn(2+) and Co(2+).</text>
</comment>
<dbReference type="InterPro" id="IPR005474">
    <property type="entry name" value="Transketolase_N"/>
</dbReference>
<feature type="site" description="Important for catalytic activity" evidence="16">
    <location>
        <position position="293"/>
    </location>
</feature>
<dbReference type="PANTHER" id="PTHR43522">
    <property type="entry name" value="TRANSKETOLASE"/>
    <property type="match status" value="1"/>
</dbReference>
<feature type="site" description="Important for catalytic activity" evidence="16">
    <location>
        <position position="58"/>
    </location>
</feature>
<evidence type="ECO:0000256" key="8">
    <source>
        <dbReference type="ARBA" id="ARBA00022842"/>
    </source>
</evidence>
<evidence type="ECO:0000259" key="17">
    <source>
        <dbReference type="SMART" id="SM00861"/>
    </source>
</evidence>
<feature type="binding site" evidence="14">
    <location>
        <position position="98"/>
    </location>
    <ligand>
        <name>thiamine diphosphate</name>
        <dbReference type="ChEBI" id="CHEBI:58937"/>
    </ligand>
</feature>
<sequence>MAINESPASVPSSEVQPPAAVAVRDVASSPASAAPDVAMANAIRALAMDAVQQANSGHPGAPMGMADMAVALWGRHLRHNPANPQWADRDRFVLSNGHGSMLLYAVLHLTGYDLPIHELKNFRQLHSKTPGHPEVGYTPGVETTTGPLGQGITNAVGFALAEKLLAREFNRADHTIVDHHTYVFLGDGCLMEGISHEAVALAGAWKLNKLVALYDDNGISIDGQVAPWFVDDTPARFRACGWNVVGPVDGHDAQAVAAAIASARTSADKPTLVVCKTAIGKGSPNRAGTSKAHGEPLGADEIALTRHALSWAHVPFEIPADVCAAWDAKEVGARAEADWNQRFAVYQTAYPEQAAEFTRRMRGELPKHFAQTAVDTVIAAHTKAETVASRKASQLALESFTAALPELLGGSADLTGSNLTNTKSTPPLRFDEAGNVVQVESAVGTPVGGRHINYGVREFGMAAIMNGVALHGGFIPYGGTFLTFSDYSRNAIRMAALMKLRVVHVFTHDSIGLGEDGPTHQSIEHAASLRLIPNLDVWRPADTAETAVAWAVAIQNQDRPTALLLSRQNLPYAAKDDLGEISRGAYVLSEPAAVGLKGKKARAVILATGSEVQLALKAQELLARDRIAVRVVSVPSTTAFDRQDAAYKASVLPAGLPRVAVEMGVTDGWWKYGCDAVVGIDRYGESAPANVLFQQFGFTPENVAATVRKVLATAGRR</sequence>
<feature type="binding site" evidence="13">
    <location>
        <position position="390"/>
    </location>
    <ligand>
        <name>substrate</name>
    </ligand>
</feature>
<evidence type="ECO:0000256" key="11">
    <source>
        <dbReference type="NCBIfam" id="TIGR00232"/>
    </source>
</evidence>
<evidence type="ECO:0000256" key="1">
    <source>
        <dbReference type="ARBA" id="ARBA00001913"/>
    </source>
</evidence>
<dbReference type="InterPro" id="IPR033247">
    <property type="entry name" value="Transketolase_fam"/>
</dbReference>
<feature type="binding site" evidence="13">
    <location>
        <position position="567"/>
    </location>
    <ligand>
        <name>substrate</name>
    </ligand>
</feature>
<feature type="binding site" evidence="13">
    <location>
        <position position="520"/>
    </location>
    <ligand>
        <name>substrate</name>
    </ligand>
</feature>
<dbReference type="Pfam" id="PF00456">
    <property type="entry name" value="Transketolase_N"/>
    <property type="match status" value="1"/>
</dbReference>
<dbReference type="GO" id="GO:0009052">
    <property type="term" value="P:pentose-phosphate shunt, non-oxidative branch"/>
    <property type="evidence" value="ECO:0007669"/>
    <property type="project" value="UniProtKB-ARBA"/>
</dbReference>
<feature type="binding site" evidence="13">
    <location>
        <position position="293"/>
    </location>
    <ligand>
        <name>substrate</name>
    </ligand>
</feature>
<evidence type="ECO:0000256" key="6">
    <source>
        <dbReference type="ARBA" id="ARBA00022679"/>
    </source>
</evidence>
<reference evidence="18 19" key="1">
    <citation type="submission" date="2018-06" db="EMBL/GenBank/DDBJ databases">
        <title>Genomic Encyclopedia of Type Strains, Phase III (KMG-III): the genomes of soil and plant-associated and newly described type strains.</title>
        <authorList>
            <person name="Whitman W."/>
        </authorList>
    </citation>
    <scope>NUCLEOTIDE SEQUENCE [LARGE SCALE GENOMIC DNA]</scope>
    <source>
        <strain evidence="18 19">CECT 7646</strain>
    </source>
</reference>
<feature type="domain" description="Transketolase-like pyrimidine-binding" evidence="17">
    <location>
        <begin position="387"/>
        <end position="572"/>
    </location>
</feature>
<keyword evidence="19" id="KW-1185">Reference proteome</keyword>
<dbReference type="InterPro" id="IPR029061">
    <property type="entry name" value="THDP-binding"/>
</dbReference>
<protein>
    <recommendedName>
        <fullName evidence="5 11">Transketolase</fullName>
        <ecNumber evidence="5 11">2.2.1.1</ecNumber>
    </recommendedName>
</protein>
<feature type="binding site" evidence="15">
    <location>
        <position position="187"/>
    </location>
    <ligand>
        <name>Mg(2+)</name>
        <dbReference type="ChEBI" id="CHEBI:18420"/>
    </ligand>
</feature>
<comment type="cofactor">
    <cofactor evidence="14">
        <name>thiamine diphosphate</name>
        <dbReference type="ChEBI" id="CHEBI:58937"/>
    </cofactor>
    <text evidence="14">Binds 1 thiamine pyrophosphate per subunit. During the reaction, the substrate forms a covalent intermediate with the cofactor.</text>
</comment>
<evidence type="ECO:0000256" key="10">
    <source>
        <dbReference type="ARBA" id="ARBA00049473"/>
    </source>
</evidence>
<keyword evidence="8 15" id="KW-0460">Magnesium</keyword>
<dbReference type="Gene3D" id="3.40.50.970">
    <property type="match status" value="2"/>
</dbReference>
<dbReference type="Pfam" id="PF22613">
    <property type="entry name" value="Transketolase_C_1"/>
    <property type="match status" value="1"/>
</dbReference>
<dbReference type="InterPro" id="IPR009014">
    <property type="entry name" value="Transketo_C/PFOR_II"/>
</dbReference>
<feature type="binding site" evidence="13">
    <location>
        <position position="508"/>
    </location>
    <ligand>
        <name>substrate</name>
    </ligand>
</feature>
<feature type="binding site" evidence="14">
    <location>
        <position position="484"/>
    </location>
    <ligand>
        <name>thiamine diphosphate</name>
        <dbReference type="ChEBI" id="CHEBI:58937"/>
    </ligand>
</feature>
<dbReference type="GO" id="GO:0005829">
    <property type="term" value="C:cytosol"/>
    <property type="evidence" value="ECO:0007669"/>
    <property type="project" value="TreeGrafter"/>
</dbReference>
<organism evidence="18 19">
    <name type="scientific">Xylophilus ampelinus</name>
    <dbReference type="NCBI Taxonomy" id="54067"/>
    <lineage>
        <taxon>Bacteria</taxon>
        <taxon>Pseudomonadati</taxon>
        <taxon>Pseudomonadota</taxon>
        <taxon>Betaproteobacteria</taxon>
        <taxon>Burkholderiales</taxon>
        <taxon>Xylophilus</taxon>
    </lineage>
</organism>
<dbReference type="PANTHER" id="PTHR43522:SF2">
    <property type="entry name" value="TRANSKETOLASE 1-RELATED"/>
    <property type="match status" value="1"/>
</dbReference>
<dbReference type="AlphaFoldDB" id="A0A318SJV9"/>
<dbReference type="NCBIfam" id="TIGR00232">
    <property type="entry name" value="tktlase_bact"/>
    <property type="match status" value="1"/>
</dbReference>
<name>A0A318SJV9_9BURK</name>
<dbReference type="GO" id="GO:0004802">
    <property type="term" value="F:transketolase activity"/>
    <property type="evidence" value="ECO:0007669"/>
    <property type="project" value="UniProtKB-UniRule"/>
</dbReference>
<evidence type="ECO:0000256" key="3">
    <source>
        <dbReference type="ARBA" id="ARBA00007131"/>
    </source>
</evidence>
<evidence type="ECO:0000256" key="7">
    <source>
        <dbReference type="ARBA" id="ARBA00022723"/>
    </source>
</evidence>
<feature type="binding site" evidence="14">
    <location>
        <position position="217"/>
    </location>
    <ligand>
        <name>thiamine diphosphate</name>
        <dbReference type="ChEBI" id="CHEBI:58937"/>
    </ligand>
</feature>
<gene>
    <name evidence="18" type="ORF">DFQ15_1206</name>
</gene>
<proteinExistence type="inferred from homology"/>
<evidence type="ECO:0000313" key="19">
    <source>
        <dbReference type="Proteomes" id="UP000247540"/>
    </source>
</evidence>
<evidence type="ECO:0000256" key="14">
    <source>
        <dbReference type="PIRSR" id="PIRSR605478-3"/>
    </source>
</evidence>
<comment type="subunit">
    <text evidence="4">Homodimer.</text>
</comment>
<comment type="cofactor">
    <cofactor evidence="2">
        <name>Co(2+)</name>
        <dbReference type="ChEBI" id="CHEBI:48828"/>
    </cofactor>
</comment>
<dbReference type="InterPro" id="IPR005475">
    <property type="entry name" value="Transketolase-like_Pyr-bd"/>
</dbReference>
<dbReference type="InterPro" id="IPR049557">
    <property type="entry name" value="Transketolase_CS"/>
</dbReference>
<dbReference type="EMBL" id="QJTC01000020">
    <property type="protein sequence ID" value="PYE75053.1"/>
    <property type="molecule type" value="Genomic_DNA"/>
</dbReference>
<keyword evidence="6" id="KW-0808">Transferase</keyword>
<comment type="cofactor">
    <cofactor evidence="1">
        <name>Ca(2+)</name>
        <dbReference type="ChEBI" id="CHEBI:29108"/>
    </cofactor>
</comment>
<dbReference type="FunFam" id="3.40.50.970:FF:000003">
    <property type="entry name" value="Transketolase"/>
    <property type="match status" value="1"/>
</dbReference>
<feature type="active site" description="Proton donor" evidence="12">
    <location>
        <position position="458"/>
    </location>
</feature>
<feature type="binding site" evidence="13">
    <location>
        <position position="516"/>
    </location>
    <ligand>
        <name>substrate</name>
    </ligand>
</feature>
<dbReference type="InterPro" id="IPR055152">
    <property type="entry name" value="Transketolase-like_C_2"/>
</dbReference>
<dbReference type="InterPro" id="IPR005478">
    <property type="entry name" value="Transketolase_bac-like"/>
</dbReference>